<feature type="compositionally biased region" description="Basic and acidic residues" evidence="1">
    <location>
        <begin position="427"/>
        <end position="439"/>
    </location>
</feature>
<feature type="region of interest" description="Disordered" evidence="1">
    <location>
        <begin position="424"/>
        <end position="453"/>
    </location>
</feature>
<dbReference type="OMA" id="HVEASCF"/>
<feature type="compositionally biased region" description="Basic and acidic residues" evidence="1">
    <location>
        <begin position="247"/>
        <end position="257"/>
    </location>
</feature>
<feature type="region of interest" description="Disordered" evidence="1">
    <location>
        <begin position="166"/>
        <end position="195"/>
    </location>
</feature>
<evidence type="ECO:0000256" key="1">
    <source>
        <dbReference type="SAM" id="MobiDB-lite"/>
    </source>
</evidence>
<dbReference type="Proteomes" id="UP000016933">
    <property type="component" value="Unassembled WGS sequence"/>
</dbReference>
<feature type="region of interest" description="Disordered" evidence="1">
    <location>
        <begin position="231"/>
        <end position="269"/>
    </location>
</feature>
<dbReference type="STRING" id="675120.M2WJ24"/>
<organism evidence="2 3">
    <name type="scientific">Dothistroma septosporum (strain NZE10 / CBS 128990)</name>
    <name type="common">Red band needle blight fungus</name>
    <name type="synonym">Mycosphaerella pini</name>
    <dbReference type="NCBI Taxonomy" id="675120"/>
    <lineage>
        <taxon>Eukaryota</taxon>
        <taxon>Fungi</taxon>
        <taxon>Dikarya</taxon>
        <taxon>Ascomycota</taxon>
        <taxon>Pezizomycotina</taxon>
        <taxon>Dothideomycetes</taxon>
        <taxon>Dothideomycetidae</taxon>
        <taxon>Mycosphaerellales</taxon>
        <taxon>Mycosphaerellaceae</taxon>
        <taxon>Dothistroma</taxon>
    </lineage>
</organism>
<evidence type="ECO:0000313" key="2">
    <source>
        <dbReference type="EMBL" id="EME38973.1"/>
    </source>
</evidence>
<feature type="region of interest" description="Disordered" evidence="1">
    <location>
        <begin position="1"/>
        <end position="111"/>
    </location>
</feature>
<name>M2WJ24_DOTSN</name>
<accession>M2WJ24</accession>
<dbReference type="HOGENOM" id="CLU_518761_0_0_1"/>
<proteinExistence type="predicted"/>
<reference evidence="2 3" key="2">
    <citation type="journal article" date="2012" name="PLoS Pathog.">
        <title>Diverse lifestyles and strategies of plant pathogenesis encoded in the genomes of eighteen Dothideomycetes fungi.</title>
        <authorList>
            <person name="Ohm R.A."/>
            <person name="Feau N."/>
            <person name="Henrissat B."/>
            <person name="Schoch C.L."/>
            <person name="Horwitz B.A."/>
            <person name="Barry K.W."/>
            <person name="Condon B.J."/>
            <person name="Copeland A.C."/>
            <person name="Dhillon B."/>
            <person name="Glaser F."/>
            <person name="Hesse C.N."/>
            <person name="Kosti I."/>
            <person name="LaButti K."/>
            <person name="Lindquist E.A."/>
            <person name="Lucas S."/>
            <person name="Salamov A.A."/>
            <person name="Bradshaw R.E."/>
            <person name="Ciuffetti L."/>
            <person name="Hamelin R.C."/>
            <person name="Kema G.H.J."/>
            <person name="Lawrence C."/>
            <person name="Scott J.A."/>
            <person name="Spatafora J.W."/>
            <person name="Turgeon B.G."/>
            <person name="de Wit P.J.G.M."/>
            <person name="Zhong S."/>
            <person name="Goodwin S.B."/>
            <person name="Grigoriev I.V."/>
        </authorList>
    </citation>
    <scope>NUCLEOTIDE SEQUENCE [LARGE SCALE GENOMIC DNA]</scope>
    <source>
        <strain evidence="3">NZE10 / CBS 128990</strain>
    </source>
</reference>
<dbReference type="OrthoDB" id="62952at2759"/>
<evidence type="ECO:0000313" key="3">
    <source>
        <dbReference type="Proteomes" id="UP000016933"/>
    </source>
</evidence>
<gene>
    <name evidence="2" type="ORF">DOTSEDRAFT_75616</name>
</gene>
<reference evidence="3" key="1">
    <citation type="journal article" date="2012" name="PLoS Genet.">
        <title>The genomes of the fungal plant pathogens Cladosporium fulvum and Dothistroma septosporum reveal adaptation to different hosts and lifestyles but also signatures of common ancestry.</title>
        <authorList>
            <person name="de Wit P.J.G.M."/>
            <person name="van der Burgt A."/>
            <person name="Oekmen B."/>
            <person name="Stergiopoulos I."/>
            <person name="Abd-Elsalam K.A."/>
            <person name="Aerts A.L."/>
            <person name="Bahkali A.H."/>
            <person name="Beenen H.G."/>
            <person name="Chettri P."/>
            <person name="Cox M.P."/>
            <person name="Datema E."/>
            <person name="de Vries R.P."/>
            <person name="Dhillon B."/>
            <person name="Ganley A.R."/>
            <person name="Griffiths S.A."/>
            <person name="Guo Y."/>
            <person name="Hamelin R.C."/>
            <person name="Henrissat B."/>
            <person name="Kabir M.S."/>
            <person name="Jashni M.K."/>
            <person name="Kema G."/>
            <person name="Klaubauf S."/>
            <person name="Lapidus A."/>
            <person name="Levasseur A."/>
            <person name="Lindquist E."/>
            <person name="Mehrabi R."/>
            <person name="Ohm R.A."/>
            <person name="Owen T.J."/>
            <person name="Salamov A."/>
            <person name="Schwelm A."/>
            <person name="Schijlen E."/>
            <person name="Sun H."/>
            <person name="van den Burg H.A."/>
            <person name="van Ham R.C.H.J."/>
            <person name="Zhang S."/>
            <person name="Goodwin S.B."/>
            <person name="Grigoriev I.V."/>
            <person name="Collemare J."/>
            <person name="Bradshaw R.E."/>
        </authorList>
    </citation>
    <scope>NUCLEOTIDE SEQUENCE [LARGE SCALE GENOMIC DNA]</scope>
    <source>
        <strain evidence="3">NZE10 / CBS 128990</strain>
    </source>
</reference>
<dbReference type="eggNOG" id="ENOG502RW98">
    <property type="taxonomic scope" value="Eukaryota"/>
</dbReference>
<dbReference type="AlphaFoldDB" id="M2WJ24"/>
<protein>
    <submittedName>
        <fullName evidence="2">Uncharacterized protein</fullName>
    </submittedName>
</protein>
<keyword evidence="3" id="KW-1185">Reference proteome</keyword>
<dbReference type="EMBL" id="KB446546">
    <property type="protein sequence ID" value="EME38973.1"/>
    <property type="molecule type" value="Genomic_DNA"/>
</dbReference>
<sequence length="525" mass="58251">MAPKSALLTAGDTPKATKKYIPLKPLTTQGKTLRAPAIKEKKKKNQPREAPPGSDNAMNDDSPPPASKNPKARSFAPPNEADYLAEELKKRQLAKARGQKKESWNIRKKPLTTQQKIKAAIAIRKAKGGEENANLPIGRTGKRDTPGLMTILRMQDKEVLPLTGEGGKEIGGDGGLSWNDIKSADEKRREKKERERMASVIFQPTMRAMRWRNAYGLKEWPIVEKAEAAMQQQSEQVENTRLAGTAKEGEAKEKSKQAEQSGRTQPAIKVEKGDVAAKAVEVKPTAGWFTDLPDEVRTRIWRLVVVDDKSCIWPTAPTGREQPDLAMTCKQIRQEVLPIYYGLNTFGISLQKEALRTEPAKMGQKKALTGVAAVHKWANTIGNKETAWLLMIRDWAFEYHDPASGWRRGAGCDKEDDSFVVSMRVKPSHEQDRPEREGGLEEAEPGDESAVPVSSADLEVHVEASCFMRGWFECGKCRAPAAPTELDKAVEWMLEAGISADTLYKFANELRGMLKTLAKAKCVRS</sequence>
<feature type="compositionally biased region" description="Basic and acidic residues" evidence="1">
    <location>
        <begin position="182"/>
        <end position="195"/>
    </location>
</feature>